<feature type="chain" id="PRO_5014574378" evidence="8">
    <location>
        <begin position="24"/>
        <end position="230"/>
    </location>
</feature>
<dbReference type="Proteomes" id="UP000002051">
    <property type="component" value="Unassembled WGS sequence"/>
</dbReference>
<feature type="active site" evidence="6">
    <location>
        <position position="57"/>
    </location>
</feature>
<keyword evidence="12" id="KW-1185">Reference proteome</keyword>
<dbReference type="InterPro" id="IPR018188">
    <property type="entry name" value="RNase_T2_His_AS_1"/>
</dbReference>
<evidence type="ECO:0000313" key="12">
    <source>
        <dbReference type="Proteomes" id="UP000002051"/>
    </source>
</evidence>
<gene>
    <name evidence="9" type="ORF">MTR_0129s0080</name>
    <name evidence="10" type="ORF">MtrunA17_Chr6g0483091</name>
</gene>
<dbReference type="eggNOG" id="KOG1642">
    <property type="taxonomic scope" value="Eukaryota"/>
</dbReference>
<dbReference type="InterPro" id="IPR033697">
    <property type="entry name" value="Ribonuclease_T2_eukaryotic"/>
</dbReference>
<dbReference type="EnsemblPlants" id="KEH16626">
    <property type="protein sequence ID" value="KEH16626"/>
    <property type="gene ID" value="MTR_0129s0080"/>
</dbReference>
<evidence type="ECO:0000256" key="4">
    <source>
        <dbReference type="ARBA" id="ARBA00023157"/>
    </source>
</evidence>
<dbReference type="PROSITE" id="PS00530">
    <property type="entry name" value="RNASE_T2_1"/>
    <property type="match status" value="1"/>
</dbReference>
<dbReference type="GO" id="GO:0004521">
    <property type="term" value="F:RNA endonuclease activity"/>
    <property type="evidence" value="ECO:0000318"/>
    <property type="project" value="GO_Central"/>
</dbReference>
<dbReference type="GO" id="GO:0033897">
    <property type="term" value="F:ribonuclease T2 activity"/>
    <property type="evidence" value="ECO:0007669"/>
    <property type="project" value="InterPro"/>
</dbReference>
<evidence type="ECO:0000256" key="6">
    <source>
        <dbReference type="PIRSR" id="PIRSR633697-1"/>
    </source>
</evidence>
<reference evidence="11" key="3">
    <citation type="submission" date="2015-06" db="UniProtKB">
        <authorList>
            <consortium name="EnsemblPlants"/>
        </authorList>
    </citation>
    <scope>IDENTIFICATION</scope>
    <source>
        <strain evidence="11">cv. Jemalong A17</strain>
    </source>
</reference>
<dbReference type="Pfam" id="PF00445">
    <property type="entry name" value="Ribonuclease_T2"/>
    <property type="match status" value="1"/>
</dbReference>
<dbReference type="Gene3D" id="3.90.730.10">
    <property type="entry name" value="Ribonuclease T2-like"/>
    <property type="match status" value="1"/>
</dbReference>
<keyword evidence="3" id="KW-0255">Endonuclease</keyword>
<evidence type="ECO:0000313" key="10">
    <source>
        <dbReference type="EMBL" id="RHN52676.1"/>
    </source>
</evidence>
<reference evidence="9 12" key="2">
    <citation type="journal article" date="2014" name="BMC Genomics">
        <title>An improved genome release (version Mt4.0) for the model legume Medicago truncatula.</title>
        <authorList>
            <person name="Tang H."/>
            <person name="Krishnakumar V."/>
            <person name="Bidwell S."/>
            <person name="Rosen B."/>
            <person name="Chan A."/>
            <person name="Zhou S."/>
            <person name="Gentzbittel L."/>
            <person name="Childs K.L."/>
            <person name="Yandell M."/>
            <person name="Gundlach H."/>
            <person name="Mayer K.F."/>
            <person name="Schwartz D.C."/>
            <person name="Town C.D."/>
        </authorList>
    </citation>
    <scope>GENOME REANNOTATION</scope>
    <source>
        <strain evidence="9">A17</strain>
        <strain evidence="11 12">cv. Jemalong A17</strain>
    </source>
</reference>
<reference evidence="13" key="4">
    <citation type="journal article" date="2018" name="Nat. Plants">
        <title>Whole-genome landscape of Medicago truncatula symbiotic genes.</title>
        <authorList>
            <person name="Pecrix Y."/>
            <person name="Staton S.E."/>
            <person name="Sallet E."/>
            <person name="Lelandais-Briere C."/>
            <person name="Moreau S."/>
            <person name="Carrere S."/>
            <person name="Blein T."/>
            <person name="Jardinaud M.F."/>
            <person name="Latrasse D."/>
            <person name="Zouine M."/>
            <person name="Zahm M."/>
            <person name="Kreplak J."/>
            <person name="Mayjonade B."/>
            <person name="Satge C."/>
            <person name="Perez M."/>
            <person name="Cauet S."/>
            <person name="Marande W."/>
            <person name="Chantry-Darmon C."/>
            <person name="Lopez-Roques C."/>
            <person name="Bouchez O."/>
            <person name="Berard A."/>
            <person name="Debelle F."/>
            <person name="Munos S."/>
            <person name="Bendahmane A."/>
            <person name="Berges H."/>
            <person name="Niebel A."/>
            <person name="Buitink J."/>
            <person name="Frugier F."/>
            <person name="Benhamed M."/>
            <person name="Crespi M."/>
            <person name="Gouzy J."/>
            <person name="Gamas P."/>
        </authorList>
    </citation>
    <scope>NUCLEOTIDE SEQUENCE [LARGE SCALE GENOMIC DNA]</scope>
    <source>
        <strain evidence="13">cv. Jemalong A17</strain>
    </source>
</reference>
<evidence type="ECO:0000256" key="3">
    <source>
        <dbReference type="ARBA" id="ARBA00022759"/>
    </source>
</evidence>
<evidence type="ECO:0000256" key="1">
    <source>
        <dbReference type="ARBA" id="ARBA00007469"/>
    </source>
</evidence>
<keyword evidence="10" id="KW-0378">Hydrolase</keyword>
<protein>
    <submittedName>
        <fullName evidence="10">Putative ribonuclease T(2)</fullName>
        <ecNumber evidence="10">3.1.27.1</ecNumber>
    </submittedName>
    <submittedName>
        <fullName evidence="9">Ribonuclease T2 family protein</fullName>
    </submittedName>
</protein>
<name>G8A0H1_MEDTR</name>
<evidence type="ECO:0000256" key="7">
    <source>
        <dbReference type="RuleBase" id="RU004328"/>
    </source>
</evidence>
<evidence type="ECO:0000313" key="9">
    <source>
        <dbReference type="EMBL" id="KEH16626.1"/>
    </source>
</evidence>
<dbReference type="AlphaFoldDB" id="G8A0H1"/>
<feature type="active site" evidence="6">
    <location>
        <position position="117"/>
    </location>
</feature>
<evidence type="ECO:0000256" key="2">
    <source>
        <dbReference type="ARBA" id="ARBA00022722"/>
    </source>
</evidence>
<dbReference type="InterPro" id="IPR036430">
    <property type="entry name" value="RNase_T2-like_sf"/>
</dbReference>
<dbReference type="EMBL" id="KL402854">
    <property type="protein sequence ID" value="KEH16626.1"/>
    <property type="molecule type" value="Genomic_DNA"/>
</dbReference>
<dbReference type="Proteomes" id="UP000265566">
    <property type="component" value="Chromosome 6"/>
</dbReference>
<dbReference type="PaxDb" id="3880-AES84959"/>
<evidence type="ECO:0000313" key="11">
    <source>
        <dbReference type="EnsemblPlants" id="KEH16626"/>
    </source>
</evidence>
<dbReference type="GO" id="GO:0005576">
    <property type="term" value="C:extracellular region"/>
    <property type="evidence" value="ECO:0000318"/>
    <property type="project" value="GO_Central"/>
</dbReference>
<accession>G8A0H1</accession>
<dbReference type="EC" id="3.1.27.1" evidence="10"/>
<sequence length="230" mass="25976">MKMRFCALLFLIVVITQVGPSAGSYEYFAMAQQWPPTLCVNGGCTIPKPVRNQFTIHGLWPTNISQPYPEFCLGKKKTRGGFNLNLLSQLQPQLQHEWPDVIHGKDLDFWEKEWNKHGTCSLSKYTQLAYFQRALSIKTEINLIDVLKNSGIVPHKTNPYDIGQIVTAIKSGNKNLEPAVMCTPPTRKSLPYLKEIRLCLFPNGSTYMDCPSASRVINCNNSKNQLLFPA</sequence>
<dbReference type="EMBL" id="PSQE01000006">
    <property type="protein sequence ID" value="RHN52676.1"/>
    <property type="molecule type" value="Genomic_DNA"/>
</dbReference>
<reference evidence="9 12" key="1">
    <citation type="journal article" date="2011" name="Nature">
        <title>The Medicago genome provides insight into the evolution of rhizobial symbioses.</title>
        <authorList>
            <person name="Young N.D."/>
            <person name="Debelle F."/>
            <person name="Oldroyd G.E."/>
            <person name="Geurts R."/>
            <person name="Cannon S.B."/>
            <person name="Udvardi M.K."/>
            <person name="Benedito V.A."/>
            <person name="Mayer K.F."/>
            <person name="Gouzy J."/>
            <person name="Schoof H."/>
            <person name="Van de Peer Y."/>
            <person name="Proost S."/>
            <person name="Cook D.R."/>
            <person name="Meyers B.C."/>
            <person name="Spannagl M."/>
            <person name="Cheung F."/>
            <person name="De Mita S."/>
            <person name="Krishnakumar V."/>
            <person name="Gundlach H."/>
            <person name="Zhou S."/>
            <person name="Mudge J."/>
            <person name="Bharti A.K."/>
            <person name="Murray J.D."/>
            <person name="Naoumkina M.A."/>
            <person name="Rosen B."/>
            <person name="Silverstein K.A."/>
            <person name="Tang H."/>
            <person name="Rombauts S."/>
            <person name="Zhao P.X."/>
            <person name="Zhou P."/>
            <person name="Barbe V."/>
            <person name="Bardou P."/>
            <person name="Bechner M."/>
            <person name="Bellec A."/>
            <person name="Berger A."/>
            <person name="Berges H."/>
            <person name="Bidwell S."/>
            <person name="Bisseling T."/>
            <person name="Choisne N."/>
            <person name="Couloux A."/>
            <person name="Denny R."/>
            <person name="Deshpande S."/>
            <person name="Dai X."/>
            <person name="Doyle J.J."/>
            <person name="Dudez A.M."/>
            <person name="Farmer A.D."/>
            <person name="Fouteau S."/>
            <person name="Franken C."/>
            <person name="Gibelin C."/>
            <person name="Gish J."/>
            <person name="Goldstein S."/>
            <person name="Gonzalez A.J."/>
            <person name="Green P.J."/>
            <person name="Hallab A."/>
            <person name="Hartog M."/>
            <person name="Hua A."/>
            <person name="Humphray S.J."/>
            <person name="Jeong D.H."/>
            <person name="Jing Y."/>
            <person name="Jocker A."/>
            <person name="Kenton S.M."/>
            <person name="Kim D.J."/>
            <person name="Klee K."/>
            <person name="Lai H."/>
            <person name="Lang C."/>
            <person name="Lin S."/>
            <person name="Macmil S.L."/>
            <person name="Magdelenat G."/>
            <person name="Matthews L."/>
            <person name="McCorrison J."/>
            <person name="Monaghan E.L."/>
            <person name="Mun J.H."/>
            <person name="Najar F.Z."/>
            <person name="Nicholson C."/>
            <person name="Noirot C."/>
            <person name="O'Bleness M."/>
            <person name="Paule C.R."/>
            <person name="Poulain J."/>
            <person name="Prion F."/>
            <person name="Qin B."/>
            <person name="Qu C."/>
            <person name="Retzel E.F."/>
            <person name="Riddle C."/>
            <person name="Sallet E."/>
            <person name="Samain S."/>
            <person name="Samson N."/>
            <person name="Sanders I."/>
            <person name="Saurat O."/>
            <person name="Scarpelli C."/>
            <person name="Schiex T."/>
            <person name="Segurens B."/>
            <person name="Severin A.J."/>
            <person name="Sherrier D.J."/>
            <person name="Shi R."/>
            <person name="Sims S."/>
            <person name="Singer S.R."/>
            <person name="Sinharoy S."/>
            <person name="Sterck L."/>
            <person name="Viollet A."/>
            <person name="Wang B.B."/>
            <person name="Wang K."/>
            <person name="Wang M."/>
            <person name="Wang X."/>
            <person name="Warfsmann J."/>
            <person name="Weissenbach J."/>
            <person name="White D.D."/>
            <person name="White J.D."/>
            <person name="Wiley G.B."/>
            <person name="Wincker P."/>
            <person name="Xing Y."/>
            <person name="Yang L."/>
            <person name="Yao Z."/>
            <person name="Ying F."/>
            <person name="Zhai J."/>
            <person name="Zhou L."/>
            <person name="Zuber A."/>
            <person name="Denarie J."/>
            <person name="Dixon R.A."/>
            <person name="May G.D."/>
            <person name="Schwartz D.C."/>
            <person name="Rogers J."/>
            <person name="Quetier F."/>
            <person name="Town C.D."/>
            <person name="Roe B.A."/>
        </authorList>
    </citation>
    <scope>NUCLEOTIDE SEQUENCE [LARGE SCALE GENOMIC DNA]</scope>
    <source>
        <strain evidence="9">A17</strain>
        <strain evidence="11 12">cv. Jemalong A17</strain>
    </source>
</reference>
<reference evidence="10" key="5">
    <citation type="journal article" date="2018" name="Nat. Plants">
        <title>Whole-genome landscape of Medicago truncatula symbiotic genes.</title>
        <authorList>
            <person name="Pecrix Y."/>
            <person name="Gamas P."/>
            <person name="Carrere S."/>
        </authorList>
    </citation>
    <scope>NUCLEOTIDE SEQUENCE</scope>
    <source>
        <tissue evidence="10">Leaves</tissue>
    </source>
</reference>
<dbReference type="OMA" id="CKDPLTN"/>
<evidence type="ECO:0000313" key="13">
    <source>
        <dbReference type="Proteomes" id="UP000265566"/>
    </source>
</evidence>
<proteinExistence type="inferred from homology"/>
<feature type="active site" evidence="6">
    <location>
        <position position="113"/>
    </location>
</feature>
<dbReference type="GO" id="GO:0006401">
    <property type="term" value="P:RNA catabolic process"/>
    <property type="evidence" value="ECO:0000318"/>
    <property type="project" value="GO_Central"/>
</dbReference>
<dbReference type="InterPro" id="IPR001568">
    <property type="entry name" value="RNase_T2-like"/>
</dbReference>
<evidence type="ECO:0000256" key="8">
    <source>
        <dbReference type="SAM" id="SignalP"/>
    </source>
</evidence>
<keyword evidence="2" id="KW-0540">Nuclease</keyword>
<evidence type="ECO:0000256" key="5">
    <source>
        <dbReference type="ARBA" id="ARBA00023239"/>
    </source>
</evidence>
<dbReference type="CDD" id="cd01061">
    <property type="entry name" value="RNase_T2_euk"/>
    <property type="match status" value="1"/>
</dbReference>
<dbReference type="GO" id="GO:0016787">
    <property type="term" value="F:hydrolase activity"/>
    <property type="evidence" value="ECO:0007669"/>
    <property type="project" value="UniProtKB-KW"/>
</dbReference>
<feature type="signal peptide" evidence="8">
    <location>
        <begin position="1"/>
        <end position="23"/>
    </location>
</feature>
<dbReference type="SUPFAM" id="SSF55895">
    <property type="entry name" value="Ribonuclease Rh-like"/>
    <property type="match status" value="1"/>
</dbReference>
<keyword evidence="5" id="KW-0456">Lyase</keyword>
<dbReference type="Gramene" id="rna37374">
    <property type="protein sequence ID" value="RHN52676.1"/>
    <property type="gene ID" value="gene37374"/>
</dbReference>
<keyword evidence="4" id="KW-1015">Disulfide bond</keyword>
<dbReference type="PANTHER" id="PTHR11240:SF59">
    <property type="entry name" value="RIBONUCLEASE T2 FAMILY PROTEIN"/>
    <property type="match status" value="1"/>
</dbReference>
<dbReference type="PANTHER" id="PTHR11240">
    <property type="entry name" value="RIBONUCLEASE T2"/>
    <property type="match status" value="1"/>
</dbReference>
<dbReference type="GO" id="GO:0003723">
    <property type="term" value="F:RNA binding"/>
    <property type="evidence" value="ECO:0007669"/>
    <property type="project" value="InterPro"/>
</dbReference>
<comment type="similarity">
    <text evidence="1 7">Belongs to the RNase T2 family.</text>
</comment>
<organism evidence="11">
    <name type="scientific">Medicago truncatula</name>
    <name type="common">Barrel medic</name>
    <name type="synonym">Medicago tribuloides</name>
    <dbReference type="NCBI Taxonomy" id="3880"/>
    <lineage>
        <taxon>Eukaryota</taxon>
        <taxon>Viridiplantae</taxon>
        <taxon>Streptophyta</taxon>
        <taxon>Embryophyta</taxon>
        <taxon>Tracheophyta</taxon>
        <taxon>Spermatophyta</taxon>
        <taxon>Magnoliopsida</taxon>
        <taxon>eudicotyledons</taxon>
        <taxon>Gunneridae</taxon>
        <taxon>Pentapetalae</taxon>
        <taxon>rosids</taxon>
        <taxon>fabids</taxon>
        <taxon>Fabales</taxon>
        <taxon>Fabaceae</taxon>
        <taxon>Papilionoideae</taxon>
        <taxon>50 kb inversion clade</taxon>
        <taxon>NPAAA clade</taxon>
        <taxon>Hologalegina</taxon>
        <taxon>IRL clade</taxon>
        <taxon>Trifolieae</taxon>
        <taxon>Medicago</taxon>
    </lineage>
</organism>
<keyword evidence="8" id="KW-0732">Signal</keyword>
<dbReference type="HOGENOM" id="CLU_069912_2_1_1"/>